<dbReference type="GO" id="GO:0004519">
    <property type="term" value="F:endonuclease activity"/>
    <property type="evidence" value="ECO:0007669"/>
    <property type="project" value="UniProtKB-KW"/>
</dbReference>
<dbReference type="Pfam" id="PF13391">
    <property type="entry name" value="HNH_2"/>
    <property type="match status" value="1"/>
</dbReference>
<sequence>MKRRLWTREELILALSLYLKLPFGKIHHQNPDIIELAQLIDRTPSAVSMRLSNFASVDPFHQKRGIKGLVGGIKQVQPIWNEFMANKDELLFESEQVRAVLEYRPLEQKYGDVLSGVENLKGEVKTQEVKVRVNQHVFRKIVLVNYNTQCAVTSINIPEMLIASHIIPWSANEEERLNPSNGICLSAHFDKAFDKGFITFDEKYKLVLSPSLKDYSTKDYFSTWFQRFEGARINMPQKYLPHLDFMAWHRENIYKY</sequence>
<proteinExistence type="predicted"/>
<dbReference type="InterPro" id="IPR003615">
    <property type="entry name" value="HNH_nuc"/>
</dbReference>
<evidence type="ECO:0000313" key="3">
    <source>
        <dbReference type="Proteomes" id="UP000294848"/>
    </source>
</evidence>
<accession>A0A4R6H8C4</accession>
<protein>
    <submittedName>
        <fullName evidence="2">Putative restriction endonuclease</fullName>
    </submittedName>
</protein>
<gene>
    <name evidence="2" type="ORF">DET52_102196</name>
</gene>
<reference evidence="2 3" key="1">
    <citation type="submission" date="2019-03" db="EMBL/GenBank/DDBJ databases">
        <title>Freshwater and sediment microbial communities from various areas in North America, analyzing microbe dynamics in response to fracking.</title>
        <authorList>
            <person name="Lamendella R."/>
        </authorList>
    </citation>
    <scope>NUCLEOTIDE SEQUENCE [LARGE SCALE GENOMIC DNA]</scope>
    <source>
        <strain evidence="2 3">114D</strain>
    </source>
</reference>
<dbReference type="AlphaFoldDB" id="A0A4R6H8C4"/>
<evidence type="ECO:0000259" key="1">
    <source>
        <dbReference type="Pfam" id="PF13391"/>
    </source>
</evidence>
<keyword evidence="2" id="KW-0378">Hydrolase</keyword>
<comment type="caution">
    <text evidence="2">The sequence shown here is derived from an EMBL/GenBank/DDBJ whole genome shotgun (WGS) entry which is preliminary data.</text>
</comment>
<keyword evidence="2" id="KW-0255">Endonuclease</keyword>
<dbReference type="Proteomes" id="UP000294848">
    <property type="component" value="Unassembled WGS sequence"/>
</dbReference>
<dbReference type="RefSeq" id="WP_133464233.1">
    <property type="nucleotide sequence ID" value="NZ_SNWI01000002.1"/>
</dbReference>
<organism evidence="2 3">
    <name type="scientific">Sunxiuqinia elliptica</name>
    <dbReference type="NCBI Taxonomy" id="655355"/>
    <lineage>
        <taxon>Bacteria</taxon>
        <taxon>Pseudomonadati</taxon>
        <taxon>Bacteroidota</taxon>
        <taxon>Bacteroidia</taxon>
        <taxon>Marinilabiliales</taxon>
        <taxon>Prolixibacteraceae</taxon>
        <taxon>Sunxiuqinia</taxon>
    </lineage>
</organism>
<name>A0A4R6H8C4_9BACT</name>
<evidence type="ECO:0000313" key="2">
    <source>
        <dbReference type="EMBL" id="TDO03861.1"/>
    </source>
</evidence>
<dbReference type="EMBL" id="SNWI01000002">
    <property type="protein sequence ID" value="TDO03861.1"/>
    <property type="molecule type" value="Genomic_DNA"/>
</dbReference>
<feature type="domain" description="HNH nuclease" evidence="1">
    <location>
        <begin position="150"/>
        <end position="201"/>
    </location>
</feature>
<keyword evidence="2" id="KW-0540">Nuclease</keyword>
<dbReference type="OrthoDB" id="67788at2"/>